<dbReference type="AlphaFoldDB" id="A0A2P2N5E0"/>
<organism evidence="1">
    <name type="scientific">Rhizophora mucronata</name>
    <name type="common">Asiatic mangrove</name>
    <dbReference type="NCBI Taxonomy" id="61149"/>
    <lineage>
        <taxon>Eukaryota</taxon>
        <taxon>Viridiplantae</taxon>
        <taxon>Streptophyta</taxon>
        <taxon>Embryophyta</taxon>
        <taxon>Tracheophyta</taxon>
        <taxon>Spermatophyta</taxon>
        <taxon>Magnoliopsida</taxon>
        <taxon>eudicotyledons</taxon>
        <taxon>Gunneridae</taxon>
        <taxon>Pentapetalae</taxon>
        <taxon>rosids</taxon>
        <taxon>fabids</taxon>
        <taxon>Malpighiales</taxon>
        <taxon>Rhizophoraceae</taxon>
        <taxon>Rhizophora</taxon>
    </lineage>
</organism>
<evidence type="ECO:0000313" key="1">
    <source>
        <dbReference type="EMBL" id="MBX37699.1"/>
    </source>
</evidence>
<proteinExistence type="predicted"/>
<dbReference type="EMBL" id="GGEC01057215">
    <property type="protein sequence ID" value="MBX37699.1"/>
    <property type="molecule type" value="Transcribed_RNA"/>
</dbReference>
<reference evidence="1" key="1">
    <citation type="submission" date="2018-02" db="EMBL/GenBank/DDBJ databases">
        <title>Rhizophora mucronata_Transcriptome.</title>
        <authorList>
            <person name="Meera S.P."/>
            <person name="Sreeshan A."/>
            <person name="Augustine A."/>
        </authorList>
    </citation>
    <scope>NUCLEOTIDE SEQUENCE</scope>
    <source>
        <tissue evidence="1">Leaf</tissue>
    </source>
</reference>
<protein>
    <submittedName>
        <fullName evidence="1">Uncharacterized protein</fullName>
    </submittedName>
</protein>
<accession>A0A2P2N5E0</accession>
<sequence length="29" mass="3501">MECMQEASTFFLSFCSKERKILKKRKNCN</sequence>
<name>A0A2P2N5E0_RHIMU</name>